<sequence length="168" mass="19387">MEVIFNRRSIRRYKKQAVEEEKIEKILRAAMQAPSAANQQPWEFIVVRDKDNLKKLSEISAYSKMVAEAPLAIVVLGNEDRMRLQHHWEQDLAAATQNILLEAAYLGLGSVWLGVAPMEDRMKFIADVYGLKSKIKPFCVIAIGYPEEGQENKFVDRFDPTRIHYETY</sequence>
<dbReference type="GO" id="GO:0016491">
    <property type="term" value="F:oxidoreductase activity"/>
    <property type="evidence" value="ECO:0007669"/>
    <property type="project" value="UniProtKB-KW"/>
</dbReference>
<feature type="domain" description="Nitroreductase" evidence="3">
    <location>
        <begin position="62"/>
        <end position="145"/>
    </location>
</feature>
<name>A0A0K8J2Q9_9FIRM</name>
<dbReference type="InterPro" id="IPR000415">
    <property type="entry name" value="Nitroreductase-like"/>
</dbReference>
<dbReference type="RefSeq" id="WP_058257229.1">
    <property type="nucleotide sequence ID" value="NZ_DUPS01000031.1"/>
</dbReference>
<keyword evidence="2" id="KW-0560">Oxidoreductase</keyword>
<gene>
    <name evidence="4" type="ORF">SD1D_0244</name>
</gene>
<dbReference type="KEGG" id="hsd:SD1D_0244"/>
<evidence type="ECO:0000259" key="3">
    <source>
        <dbReference type="Pfam" id="PF00881"/>
    </source>
</evidence>
<dbReference type="OrthoDB" id="9812105at2"/>
<accession>A0A0K8J2Q9</accession>
<keyword evidence="5" id="KW-1185">Reference proteome</keyword>
<comment type="similarity">
    <text evidence="1">Belongs to the nitroreductase family.</text>
</comment>
<evidence type="ECO:0000313" key="5">
    <source>
        <dbReference type="Proteomes" id="UP000196053"/>
    </source>
</evidence>
<proteinExistence type="inferred from homology"/>
<dbReference type="CDD" id="cd02150">
    <property type="entry name" value="nitroreductase"/>
    <property type="match status" value="1"/>
</dbReference>
<feature type="domain" description="Nitroreductase" evidence="3">
    <location>
        <begin position="5"/>
        <end position="60"/>
    </location>
</feature>
<dbReference type="SUPFAM" id="SSF55469">
    <property type="entry name" value="FMN-dependent nitroreductase-like"/>
    <property type="match status" value="1"/>
</dbReference>
<dbReference type="Gene3D" id="3.40.109.10">
    <property type="entry name" value="NADH Oxidase"/>
    <property type="match status" value="1"/>
</dbReference>
<reference evidence="5" key="1">
    <citation type="submission" date="2015-09" db="EMBL/GenBank/DDBJ databases">
        <authorList>
            <person name="Wibberg D."/>
        </authorList>
    </citation>
    <scope>NUCLEOTIDE SEQUENCE [LARGE SCALE GENOMIC DNA]</scope>
    <source>
        <strain evidence="5">SD1D</strain>
    </source>
</reference>
<evidence type="ECO:0000256" key="2">
    <source>
        <dbReference type="ARBA" id="ARBA00023002"/>
    </source>
</evidence>
<protein>
    <recommendedName>
        <fullName evidence="3">Nitroreductase domain-containing protein</fullName>
    </recommendedName>
</protein>
<dbReference type="InterPro" id="IPR029479">
    <property type="entry name" value="Nitroreductase"/>
</dbReference>
<dbReference type="AlphaFoldDB" id="A0A0K8J2Q9"/>
<evidence type="ECO:0000313" key="4">
    <source>
        <dbReference type="EMBL" id="CUH91797.1"/>
    </source>
</evidence>
<dbReference type="Pfam" id="PF00881">
    <property type="entry name" value="Nitroreductase"/>
    <property type="match status" value="2"/>
</dbReference>
<dbReference type="PANTHER" id="PTHR43673:SF10">
    <property type="entry name" value="NADH DEHYDROGENASE_NAD(P)H NITROREDUCTASE XCC3605-RELATED"/>
    <property type="match status" value="1"/>
</dbReference>
<dbReference type="PANTHER" id="PTHR43673">
    <property type="entry name" value="NAD(P)H NITROREDUCTASE YDGI-RELATED"/>
    <property type="match status" value="1"/>
</dbReference>
<dbReference type="Proteomes" id="UP000196053">
    <property type="component" value="Chromosome I"/>
</dbReference>
<evidence type="ECO:0000256" key="1">
    <source>
        <dbReference type="ARBA" id="ARBA00007118"/>
    </source>
</evidence>
<dbReference type="EMBL" id="LN879430">
    <property type="protein sequence ID" value="CUH91797.1"/>
    <property type="molecule type" value="Genomic_DNA"/>
</dbReference>
<organism evidence="4 5">
    <name type="scientific">Herbinix luporum</name>
    <dbReference type="NCBI Taxonomy" id="1679721"/>
    <lineage>
        <taxon>Bacteria</taxon>
        <taxon>Bacillati</taxon>
        <taxon>Bacillota</taxon>
        <taxon>Clostridia</taxon>
        <taxon>Lachnospirales</taxon>
        <taxon>Lachnospiraceae</taxon>
        <taxon>Herbinix</taxon>
    </lineage>
</organism>